<gene>
    <name evidence="2" type="ORF">GCM10022287_34840</name>
</gene>
<organism evidence="2 3">
    <name type="scientific">Gryllotalpicola koreensis</name>
    <dbReference type="NCBI Taxonomy" id="993086"/>
    <lineage>
        <taxon>Bacteria</taxon>
        <taxon>Bacillati</taxon>
        <taxon>Actinomycetota</taxon>
        <taxon>Actinomycetes</taxon>
        <taxon>Micrococcales</taxon>
        <taxon>Microbacteriaceae</taxon>
        <taxon>Gryllotalpicola</taxon>
    </lineage>
</organism>
<dbReference type="RefSeq" id="WP_344756850.1">
    <property type="nucleotide sequence ID" value="NZ_BAABBW010000006.1"/>
</dbReference>
<dbReference type="Proteomes" id="UP001501079">
    <property type="component" value="Unassembled WGS sequence"/>
</dbReference>
<keyword evidence="1" id="KW-1133">Transmembrane helix</keyword>
<feature type="transmembrane region" description="Helical" evidence="1">
    <location>
        <begin position="6"/>
        <end position="25"/>
    </location>
</feature>
<evidence type="ECO:0000313" key="3">
    <source>
        <dbReference type="Proteomes" id="UP001501079"/>
    </source>
</evidence>
<evidence type="ECO:0000313" key="2">
    <source>
        <dbReference type="EMBL" id="GAA4180682.1"/>
    </source>
</evidence>
<protein>
    <recommendedName>
        <fullName evidence="4">DUF3817 domain-containing protein</fullName>
    </recommendedName>
</protein>
<name>A0ABP8AA59_9MICO</name>
<keyword evidence="1" id="KW-0472">Membrane</keyword>
<proteinExistence type="predicted"/>
<evidence type="ECO:0000256" key="1">
    <source>
        <dbReference type="SAM" id="Phobius"/>
    </source>
</evidence>
<comment type="caution">
    <text evidence="2">The sequence shown here is derived from an EMBL/GenBank/DDBJ whole genome shotgun (WGS) entry which is preliminary data.</text>
</comment>
<reference evidence="3" key="1">
    <citation type="journal article" date="2019" name="Int. J. Syst. Evol. Microbiol.">
        <title>The Global Catalogue of Microorganisms (GCM) 10K type strain sequencing project: providing services to taxonomists for standard genome sequencing and annotation.</title>
        <authorList>
            <consortium name="The Broad Institute Genomics Platform"/>
            <consortium name="The Broad Institute Genome Sequencing Center for Infectious Disease"/>
            <person name="Wu L."/>
            <person name="Ma J."/>
        </authorList>
    </citation>
    <scope>NUCLEOTIDE SEQUENCE [LARGE SCALE GENOMIC DNA]</scope>
    <source>
        <strain evidence="3">JCM 17591</strain>
    </source>
</reference>
<keyword evidence="1" id="KW-0812">Transmembrane</keyword>
<feature type="transmembrane region" description="Helical" evidence="1">
    <location>
        <begin position="62"/>
        <end position="80"/>
    </location>
</feature>
<keyword evidence="3" id="KW-1185">Reference proteome</keyword>
<accession>A0ABP8AA59</accession>
<dbReference type="EMBL" id="BAABBW010000006">
    <property type="protein sequence ID" value="GAA4180682.1"/>
    <property type="molecule type" value="Genomic_DNA"/>
</dbReference>
<sequence length="94" mass="9889">MNPRRILQIVGTAELITLALMLANLATVHLPAVSHLLGPLHGLAYTGTVIVAALVSGGHHRVWLWSLVPGIGGLLAARVASPTETARRFPGDEL</sequence>
<evidence type="ECO:0008006" key="4">
    <source>
        <dbReference type="Google" id="ProtNLM"/>
    </source>
</evidence>
<feature type="transmembrane region" description="Helical" evidence="1">
    <location>
        <begin position="37"/>
        <end position="56"/>
    </location>
</feature>